<dbReference type="Proteomes" id="UP001153069">
    <property type="component" value="Unassembled WGS sequence"/>
</dbReference>
<feature type="compositionally biased region" description="Polar residues" evidence="1">
    <location>
        <begin position="156"/>
        <end position="165"/>
    </location>
</feature>
<gene>
    <name evidence="2" type="ORF">SEMRO_5_G004580.1</name>
</gene>
<feature type="compositionally biased region" description="Low complexity" evidence="1">
    <location>
        <begin position="83"/>
        <end position="92"/>
    </location>
</feature>
<feature type="region of interest" description="Disordered" evidence="1">
    <location>
        <begin position="75"/>
        <end position="102"/>
    </location>
</feature>
<organism evidence="2 3">
    <name type="scientific">Seminavis robusta</name>
    <dbReference type="NCBI Taxonomy" id="568900"/>
    <lineage>
        <taxon>Eukaryota</taxon>
        <taxon>Sar</taxon>
        <taxon>Stramenopiles</taxon>
        <taxon>Ochrophyta</taxon>
        <taxon>Bacillariophyta</taxon>
        <taxon>Bacillariophyceae</taxon>
        <taxon>Bacillariophycidae</taxon>
        <taxon>Naviculales</taxon>
        <taxon>Naviculaceae</taxon>
        <taxon>Seminavis</taxon>
    </lineage>
</organism>
<feature type="compositionally biased region" description="Basic residues" evidence="1">
    <location>
        <begin position="1"/>
        <end position="10"/>
    </location>
</feature>
<evidence type="ECO:0000256" key="1">
    <source>
        <dbReference type="SAM" id="MobiDB-lite"/>
    </source>
</evidence>
<feature type="region of interest" description="Disordered" evidence="1">
    <location>
        <begin position="198"/>
        <end position="320"/>
    </location>
</feature>
<comment type="caution">
    <text evidence="2">The sequence shown here is derived from an EMBL/GenBank/DDBJ whole genome shotgun (WGS) entry which is preliminary data.</text>
</comment>
<evidence type="ECO:0000313" key="2">
    <source>
        <dbReference type="EMBL" id="CAB9496484.1"/>
    </source>
</evidence>
<feature type="compositionally biased region" description="Low complexity" evidence="1">
    <location>
        <begin position="16"/>
        <end position="38"/>
    </location>
</feature>
<evidence type="ECO:0000313" key="3">
    <source>
        <dbReference type="Proteomes" id="UP001153069"/>
    </source>
</evidence>
<feature type="region of interest" description="Disordered" evidence="1">
    <location>
        <begin position="389"/>
        <end position="417"/>
    </location>
</feature>
<feature type="compositionally biased region" description="Polar residues" evidence="1">
    <location>
        <begin position="628"/>
        <end position="641"/>
    </location>
</feature>
<protein>
    <submittedName>
        <fullName evidence="2">Uncharacterized protein</fullName>
    </submittedName>
</protein>
<reference evidence="2" key="1">
    <citation type="submission" date="2020-06" db="EMBL/GenBank/DDBJ databases">
        <authorList>
            <consortium name="Plant Systems Biology data submission"/>
        </authorList>
    </citation>
    <scope>NUCLEOTIDE SEQUENCE</scope>
    <source>
        <strain evidence="2">D6</strain>
    </source>
</reference>
<feature type="region of interest" description="Disordered" evidence="1">
    <location>
        <begin position="130"/>
        <end position="178"/>
    </location>
</feature>
<feature type="compositionally biased region" description="Polar residues" evidence="1">
    <location>
        <begin position="389"/>
        <end position="412"/>
    </location>
</feature>
<feature type="region of interest" description="Disordered" evidence="1">
    <location>
        <begin position="622"/>
        <end position="641"/>
    </location>
</feature>
<name>A0A9N8D933_9STRA</name>
<feature type="compositionally biased region" description="Pro residues" evidence="1">
    <location>
        <begin position="279"/>
        <end position="292"/>
    </location>
</feature>
<sequence>MARPRHRKTRGGRDGSGYISSSSSSSISESCSTTGDSTDSCHENNNNGTTNDIVIATVEDDHQAIEASLSPTRKEIITKAKDTTTASATEASPNPQINLPAPRHHLPVDGWVSDTEDDVLPDPQKLILVATKPIQSPLADDATTLSSSGGDRPPQTLRQQSSDISSLEGENGSPEETMDVAFSILDILANDIEEASQCVTSVDESGCCRAQEEQPPISPQPAAPPSGKDVISSSKPPPKDNVKPCDNTNASPPTGAPPRSSLEKKESFPPPKYVRKPVKPPQEPQPPAPPPLERITTKKNVLPWHPQPQEDTLGSPPERLVANQTPEQTITANLAPQDEDTLSEIYNQVTQSAEHDHYYYHSNIPACESLEEKKLDDDDWAYGEMARSDSLSDLTGSPTRIASKRQPQQQTSPEAAAPTVTVATELPVMELAGVVRERTTVQKYESFMKATMSQSAASSRADSDSKRMIEEKLRADGNNSCVVVTTSEWKQRDLEAELKKQQLTLLANTVSVLEAKLDLFRRELVKRRELSEKMMSDHIREMTEVHGQYRKLCQDKDAFVERLRMSHELETSKLKAQLQQAQLQREEQARAANAEEMGRNMDAVQKDIQRIADAYAQVLKENKETKRQGQSQRKTTKRNSGPTTAVFIRHTVIGCVVLAAVFLVYQKLMTVQVSLDMLCAPVRPGTQLDTNYGDEGTFEAPWWVPSYSSSKVNAFSALCGGQRERLKLVWQPHPAKGRGMLQMNKLFDDHEGVEQPEVTLWTRHIAVSIDVTPGELTIKHQTGNVEQLPIFEE</sequence>
<keyword evidence="3" id="KW-1185">Reference proteome</keyword>
<feature type="region of interest" description="Disordered" evidence="1">
    <location>
        <begin position="1"/>
        <end position="49"/>
    </location>
</feature>
<dbReference type="EMBL" id="CAICTM010000005">
    <property type="protein sequence ID" value="CAB9496484.1"/>
    <property type="molecule type" value="Genomic_DNA"/>
</dbReference>
<dbReference type="AlphaFoldDB" id="A0A9N8D933"/>
<proteinExistence type="predicted"/>
<accession>A0A9N8D933</accession>